<feature type="compositionally biased region" description="Low complexity" evidence="5">
    <location>
        <begin position="185"/>
        <end position="212"/>
    </location>
</feature>
<keyword evidence="6" id="KW-1133">Transmembrane helix</keyword>
<evidence type="ECO:0000256" key="1">
    <source>
        <dbReference type="ARBA" id="ARBA00022512"/>
    </source>
</evidence>
<evidence type="ECO:0000259" key="8">
    <source>
        <dbReference type="PROSITE" id="PS50847"/>
    </source>
</evidence>
<keyword evidence="4" id="KW-0572">Peptidoglycan-anchor</keyword>
<proteinExistence type="predicted"/>
<dbReference type="Pfam" id="PF07987">
    <property type="entry name" value="DUF1775"/>
    <property type="match status" value="1"/>
</dbReference>
<protein>
    <submittedName>
        <fullName evidence="9">DUF1775 domain-containing protein</fullName>
    </submittedName>
</protein>
<evidence type="ECO:0000256" key="6">
    <source>
        <dbReference type="SAM" id="Phobius"/>
    </source>
</evidence>
<evidence type="ECO:0000256" key="7">
    <source>
        <dbReference type="SAM" id="SignalP"/>
    </source>
</evidence>
<feature type="transmembrane region" description="Helical" evidence="6">
    <location>
        <begin position="239"/>
        <end position="260"/>
    </location>
</feature>
<dbReference type="InterPro" id="IPR038507">
    <property type="entry name" value="YcnI-like_sf"/>
</dbReference>
<dbReference type="Gene3D" id="2.60.40.2230">
    <property type="entry name" value="Uncharacterised protein YcnI-like PF07987, DUF1775"/>
    <property type="match status" value="1"/>
</dbReference>
<keyword evidence="1" id="KW-0134">Cell wall</keyword>
<keyword evidence="10" id="KW-1185">Reference proteome</keyword>
<feature type="domain" description="Gram-positive cocci surface proteins LPxTG" evidence="8">
    <location>
        <begin position="229"/>
        <end position="268"/>
    </location>
</feature>
<dbReference type="Proteomes" id="UP000320580">
    <property type="component" value="Chromosome"/>
</dbReference>
<name>A0A5B8JIE8_9ACTN</name>
<feature type="chain" id="PRO_5038904530" evidence="7">
    <location>
        <begin position="42"/>
        <end position="268"/>
    </location>
</feature>
<evidence type="ECO:0000313" key="9">
    <source>
        <dbReference type="EMBL" id="QDY79631.1"/>
    </source>
</evidence>
<gene>
    <name evidence="9" type="ORF">FQU76_27335</name>
</gene>
<feature type="signal peptide" evidence="7">
    <location>
        <begin position="1"/>
        <end position="41"/>
    </location>
</feature>
<evidence type="ECO:0000256" key="2">
    <source>
        <dbReference type="ARBA" id="ARBA00022525"/>
    </source>
</evidence>
<evidence type="ECO:0000256" key="4">
    <source>
        <dbReference type="ARBA" id="ARBA00023088"/>
    </source>
</evidence>
<organism evidence="9 10">
    <name type="scientific">Streptomyces qinzhouensis</name>
    <dbReference type="NCBI Taxonomy" id="2599401"/>
    <lineage>
        <taxon>Bacteria</taxon>
        <taxon>Bacillati</taxon>
        <taxon>Actinomycetota</taxon>
        <taxon>Actinomycetes</taxon>
        <taxon>Kitasatosporales</taxon>
        <taxon>Streptomycetaceae</taxon>
        <taxon>Streptomyces</taxon>
    </lineage>
</organism>
<sequence>MTTTPRRPRRAPLPARAAAPAALVCGLALVLGTAQPAAAHAGVSASEPRALARNVTVTFTSEAESAKAGIAKLQIGLPEGLSPAAVRLTKAPKGWQFTHSPGGYTIAGPPLATGKDAVHSIAVQQLPDAKQLVFRVVETYGDGQVSRWIEEPGAGGTSENPAPVLKLKPKAPDAVKVPIDPALVPTGTPSAAPKPSAPAGAPTATASPFPSGVPTDGGGPTAVAVNKETAETGDDDNGYGPLIGGAAAAALLLAAGLVVYRRRRSSGD</sequence>
<dbReference type="EMBL" id="CP042266">
    <property type="protein sequence ID" value="QDY79631.1"/>
    <property type="molecule type" value="Genomic_DNA"/>
</dbReference>
<dbReference type="NCBIfam" id="TIGR01167">
    <property type="entry name" value="LPXTG_anchor"/>
    <property type="match status" value="1"/>
</dbReference>
<dbReference type="OrthoDB" id="3296726at2"/>
<keyword evidence="6" id="KW-0472">Membrane</keyword>
<dbReference type="KEGG" id="sqz:FQU76_27335"/>
<feature type="region of interest" description="Disordered" evidence="5">
    <location>
        <begin position="182"/>
        <end position="241"/>
    </location>
</feature>
<dbReference type="RefSeq" id="WP_146482916.1">
    <property type="nucleotide sequence ID" value="NZ_CP042266.1"/>
</dbReference>
<evidence type="ECO:0000313" key="10">
    <source>
        <dbReference type="Proteomes" id="UP000320580"/>
    </source>
</evidence>
<dbReference type="InterPro" id="IPR019931">
    <property type="entry name" value="LPXTG_anchor"/>
</dbReference>
<dbReference type="PROSITE" id="PS50847">
    <property type="entry name" value="GRAM_POS_ANCHORING"/>
    <property type="match status" value="1"/>
</dbReference>
<dbReference type="InterPro" id="IPR012533">
    <property type="entry name" value="YcnI-copper_dom"/>
</dbReference>
<keyword evidence="3 7" id="KW-0732">Signal</keyword>
<dbReference type="AlphaFoldDB" id="A0A5B8JIE8"/>
<accession>A0A5B8JIE8</accession>
<reference evidence="9 10" key="1">
    <citation type="submission" date="2019-07" db="EMBL/GenBank/DDBJ databases">
        <authorList>
            <person name="Zhu P."/>
        </authorList>
    </citation>
    <scope>NUCLEOTIDE SEQUENCE [LARGE SCALE GENOMIC DNA]</scope>
    <source>
        <strain evidence="9 10">SSL-25</strain>
    </source>
</reference>
<keyword evidence="2" id="KW-0964">Secreted</keyword>
<keyword evidence="6" id="KW-0812">Transmembrane</keyword>
<evidence type="ECO:0000256" key="3">
    <source>
        <dbReference type="ARBA" id="ARBA00022729"/>
    </source>
</evidence>
<evidence type="ECO:0000256" key="5">
    <source>
        <dbReference type="SAM" id="MobiDB-lite"/>
    </source>
</evidence>